<accession>A0A554VLV4</accession>
<reference evidence="1 2" key="1">
    <citation type="submission" date="2019-07" db="EMBL/GenBank/DDBJ databases">
        <title>The draft genome sequence of Aquimarina algiphila M91.</title>
        <authorList>
            <person name="Meng X."/>
        </authorList>
    </citation>
    <scope>NUCLEOTIDE SEQUENCE [LARGE SCALE GENOMIC DNA]</scope>
    <source>
        <strain evidence="1 2">M91</strain>
    </source>
</reference>
<proteinExistence type="predicted"/>
<dbReference type="EMBL" id="VLNR01000016">
    <property type="protein sequence ID" value="TSE09159.1"/>
    <property type="molecule type" value="Genomic_DNA"/>
</dbReference>
<organism evidence="1 2">
    <name type="scientific">Aquimarina algiphila</name>
    <dbReference type="NCBI Taxonomy" id="2047982"/>
    <lineage>
        <taxon>Bacteria</taxon>
        <taxon>Pseudomonadati</taxon>
        <taxon>Bacteroidota</taxon>
        <taxon>Flavobacteriia</taxon>
        <taxon>Flavobacteriales</taxon>
        <taxon>Flavobacteriaceae</taxon>
        <taxon>Aquimarina</taxon>
    </lineage>
</organism>
<protein>
    <submittedName>
        <fullName evidence="1">Uncharacterized protein</fullName>
    </submittedName>
</protein>
<gene>
    <name evidence="1" type="ORF">FOF46_09820</name>
</gene>
<evidence type="ECO:0000313" key="2">
    <source>
        <dbReference type="Proteomes" id="UP000318833"/>
    </source>
</evidence>
<comment type="caution">
    <text evidence="1">The sequence shown here is derived from an EMBL/GenBank/DDBJ whole genome shotgun (WGS) entry which is preliminary data.</text>
</comment>
<evidence type="ECO:0000313" key="1">
    <source>
        <dbReference type="EMBL" id="TSE09159.1"/>
    </source>
</evidence>
<name>A0A554VLV4_9FLAO</name>
<dbReference type="RefSeq" id="WP_143916333.1">
    <property type="nucleotide sequence ID" value="NZ_CANMIK010000016.1"/>
</dbReference>
<sequence>MESSFDTNENKYKEIYKKKGYTSNYILHQNKLVDVSDSKEFKPHEVYVVARYLFEGIKNPTDTSVLYILKTISGSKGTFLQRNNLKKDRDLAVSFFDKIPQKNISKEDNLL</sequence>
<keyword evidence="2" id="KW-1185">Reference proteome</keyword>
<dbReference type="AlphaFoldDB" id="A0A554VLV4"/>
<dbReference type="Proteomes" id="UP000318833">
    <property type="component" value="Unassembled WGS sequence"/>
</dbReference>
<dbReference type="OrthoDB" id="8418771at2"/>